<organism evidence="5 7">
    <name type="scientific">Aerococcus sanguinicola</name>
    <dbReference type="NCBI Taxonomy" id="119206"/>
    <lineage>
        <taxon>Bacteria</taxon>
        <taxon>Bacillati</taxon>
        <taxon>Bacillota</taxon>
        <taxon>Bacilli</taxon>
        <taxon>Lactobacillales</taxon>
        <taxon>Aerococcaceae</taxon>
        <taxon>Aerococcus</taxon>
    </lineage>
</organism>
<protein>
    <submittedName>
        <fullName evidence="5">Branched-chain amino acid ABC transporter substrate-binding protein</fullName>
    </submittedName>
</protein>
<evidence type="ECO:0000256" key="1">
    <source>
        <dbReference type="ARBA" id="ARBA00010062"/>
    </source>
</evidence>
<reference evidence="7" key="2">
    <citation type="submission" date="2016-01" db="EMBL/GenBank/DDBJ databases">
        <title>Six Aerococcus type strain genome sequencing and assembly using PacBio and Illumina Hiseq.</title>
        <authorList>
            <person name="Carkaci D."/>
            <person name="Dargis R."/>
            <person name="Nielsen X.C."/>
            <person name="Skovgaard O."/>
            <person name="Fuursted K."/>
            <person name="Christensen J.J."/>
        </authorList>
    </citation>
    <scope>NUCLEOTIDE SEQUENCE [LARGE SCALE GENOMIC DNA]</scope>
    <source>
        <strain evidence="7">CCUG43001</strain>
    </source>
</reference>
<feature type="signal peptide" evidence="3">
    <location>
        <begin position="1"/>
        <end position="23"/>
    </location>
</feature>
<dbReference type="PANTHER" id="PTHR30483:SF6">
    <property type="entry name" value="PERIPLASMIC BINDING PROTEIN OF ABC TRANSPORTER FOR NATURAL AMINO ACIDS"/>
    <property type="match status" value="1"/>
</dbReference>
<gene>
    <name evidence="5" type="ORF">AWM72_05885</name>
    <name evidence="6" type="ORF">CYJ28_05120</name>
</gene>
<dbReference type="InterPro" id="IPR028082">
    <property type="entry name" value="Peripla_BP_I"/>
</dbReference>
<evidence type="ECO:0000313" key="5">
    <source>
        <dbReference type="EMBL" id="AMB94321.1"/>
    </source>
</evidence>
<dbReference type="InterPro" id="IPR028081">
    <property type="entry name" value="Leu-bd"/>
</dbReference>
<dbReference type="Proteomes" id="UP000069912">
    <property type="component" value="Chromosome"/>
</dbReference>
<reference evidence="6 8" key="3">
    <citation type="submission" date="2017-12" db="EMBL/GenBank/DDBJ databases">
        <title>Phylogenetic diversity of female urinary microbiome.</title>
        <authorList>
            <person name="Thomas-White K."/>
            <person name="Wolfe A.J."/>
        </authorList>
    </citation>
    <scope>NUCLEOTIDE SEQUENCE [LARGE SCALE GENOMIC DNA]</scope>
    <source>
        <strain evidence="6 8">UMB0139</strain>
    </source>
</reference>
<evidence type="ECO:0000256" key="2">
    <source>
        <dbReference type="ARBA" id="ARBA00022729"/>
    </source>
</evidence>
<name>A0A0X8FBL1_9LACT</name>
<dbReference type="SUPFAM" id="SSF53822">
    <property type="entry name" value="Periplasmic binding protein-like I"/>
    <property type="match status" value="1"/>
</dbReference>
<dbReference type="AlphaFoldDB" id="A0A0X8FBL1"/>
<dbReference type="OrthoDB" id="9783240at2"/>
<dbReference type="PROSITE" id="PS51257">
    <property type="entry name" value="PROKAR_LIPOPROTEIN"/>
    <property type="match status" value="1"/>
</dbReference>
<reference evidence="5 7" key="1">
    <citation type="journal article" date="2016" name="Genome Announc.">
        <title>Complete Genome Sequences of Aerococcus christensenii CCUG 28831T, Aerococcus sanguinicola CCUG 43001T, Aerococcus urinae CCUG 36881T, Aerococcus urinaeequi CCUG 28094T, Aerococcus urinaehominis CCUG 42038 BT, and Aerococcus viridans CCUG 4311T.</title>
        <authorList>
            <person name="Carkaci D."/>
            <person name="Dargis R."/>
            <person name="Nielsen X.C."/>
            <person name="Skovgaard O."/>
            <person name="Fuursted K."/>
            <person name="Christensen J.J."/>
        </authorList>
    </citation>
    <scope>NUCLEOTIDE SEQUENCE [LARGE SCALE GENOMIC DNA]</scope>
    <source>
        <strain evidence="5 7">CCUG43001</strain>
    </source>
</reference>
<accession>A0A0X8FBL1</accession>
<dbReference type="PANTHER" id="PTHR30483">
    <property type="entry name" value="LEUCINE-SPECIFIC-BINDING PROTEIN"/>
    <property type="match status" value="1"/>
</dbReference>
<dbReference type="RefSeq" id="WP_067974740.1">
    <property type="nucleotide sequence ID" value="NZ_CAJHKM010000001.1"/>
</dbReference>
<evidence type="ECO:0000313" key="6">
    <source>
        <dbReference type="EMBL" id="PKZ22499.1"/>
    </source>
</evidence>
<evidence type="ECO:0000259" key="4">
    <source>
        <dbReference type="Pfam" id="PF13458"/>
    </source>
</evidence>
<feature type="chain" id="PRO_5007066045" evidence="3">
    <location>
        <begin position="24"/>
        <end position="389"/>
    </location>
</feature>
<sequence length="389" mass="42055">MSIKKFVLLMMSALTLGACSSRATQPASGEQEEYDTIKIGGNLELSGGVSAYGIVQNNAIKLAIDEKNAQGGVNGKQIEYEEYDNKSAPEEVTTGAARLVDLEDVAVLLGPATTGSVEAQIPISLQSQTPMITPTATGDTITLDNNGKTLPEVFRTCFQDSFQGAALGAFANQKGFQKAAIIKDNGSDYGQNLADEFKNTYKGEIVADESYVTKETDFSAILTNVKRQNADVIFVAGYYEEAGPLIKQAREMGIQAAILGPDGFGNEEIVNLAGKKNFTDIYYAAHFVADENSPQRTKDFMNNYKAKYGTEPDMFAALAYDAAYLAFDAMERAGSDKREDVRQALEETKDFEGITGTFSIDDKHNTVKTAFILEAKDGKVVDSTAIDPE</sequence>
<keyword evidence="7" id="KW-1185">Reference proteome</keyword>
<dbReference type="KEGG" id="asan:AWM72_05885"/>
<dbReference type="EMBL" id="CP014160">
    <property type="protein sequence ID" value="AMB94321.1"/>
    <property type="molecule type" value="Genomic_DNA"/>
</dbReference>
<dbReference type="Proteomes" id="UP000234239">
    <property type="component" value="Unassembled WGS sequence"/>
</dbReference>
<dbReference type="Pfam" id="PF13458">
    <property type="entry name" value="Peripla_BP_6"/>
    <property type="match status" value="1"/>
</dbReference>
<evidence type="ECO:0000256" key="3">
    <source>
        <dbReference type="SAM" id="SignalP"/>
    </source>
</evidence>
<dbReference type="Gene3D" id="3.40.50.2300">
    <property type="match status" value="2"/>
</dbReference>
<evidence type="ECO:0000313" key="8">
    <source>
        <dbReference type="Proteomes" id="UP000234239"/>
    </source>
</evidence>
<evidence type="ECO:0000313" key="7">
    <source>
        <dbReference type="Proteomes" id="UP000069912"/>
    </source>
</evidence>
<dbReference type="EMBL" id="PKGY01000002">
    <property type="protein sequence ID" value="PKZ22499.1"/>
    <property type="molecule type" value="Genomic_DNA"/>
</dbReference>
<dbReference type="CDD" id="cd06347">
    <property type="entry name" value="PBP1_ABC_LivK_ligand_binding-like"/>
    <property type="match status" value="1"/>
</dbReference>
<comment type="similarity">
    <text evidence="1">Belongs to the leucine-binding protein family.</text>
</comment>
<proteinExistence type="inferred from homology"/>
<dbReference type="GeneID" id="92903596"/>
<dbReference type="InterPro" id="IPR051010">
    <property type="entry name" value="BCAA_transport"/>
</dbReference>
<keyword evidence="2 3" id="KW-0732">Signal</keyword>
<feature type="domain" description="Leucine-binding protein" evidence="4">
    <location>
        <begin position="36"/>
        <end position="378"/>
    </location>
</feature>